<dbReference type="EMBL" id="ML208375">
    <property type="protein sequence ID" value="TFK67448.1"/>
    <property type="molecule type" value="Genomic_DNA"/>
</dbReference>
<gene>
    <name evidence="1" type="ORF">BDN72DRAFT_822344</name>
</gene>
<evidence type="ECO:0000313" key="2">
    <source>
        <dbReference type="Proteomes" id="UP000308600"/>
    </source>
</evidence>
<name>A0ACD3ANE1_9AGAR</name>
<dbReference type="Proteomes" id="UP000308600">
    <property type="component" value="Unassembled WGS sequence"/>
</dbReference>
<keyword evidence="2" id="KW-1185">Reference proteome</keyword>
<evidence type="ECO:0000313" key="1">
    <source>
        <dbReference type="EMBL" id="TFK67448.1"/>
    </source>
</evidence>
<protein>
    <submittedName>
        <fullName evidence="1">Uncharacterized protein</fullName>
    </submittedName>
</protein>
<accession>A0ACD3ANE1</accession>
<reference evidence="1 2" key="1">
    <citation type="journal article" date="2019" name="Nat. Ecol. Evol.">
        <title>Megaphylogeny resolves global patterns of mushroom evolution.</title>
        <authorList>
            <person name="Varga T."/>
            <person name="Krizsan K."/>
            <person name="Foldi C."/>
            <person name="Dima B."/>
            <person name="Sanchez-Garcia M."/>
            <person name="Sanchez-Ramirez S."/>
            <person name="Szollosi G.J."/>
            <person name="Szarkandi J.G."/>
            <person name="Papp V."/>
            <person name="Albert L."/>
            <person name="Andreopoulos W."/>
            <person name="Angelini C."/>
            <person name="Antonin V."/>
            <person name="Barry K.W."/>
            <person name="Bougher N.L."/>
            <person name="Buchanan P."/>
            <person name="Buyck B."/>
            <person name="Bense V."/>
            <person name="Catcheside P."/>
            <person name="Chovatia M."/>
            <person name="Cooper J."/>
            <person name="Damon W."/>
            <person name="Desjardin D."/>
            <person name="Finy P."/>
            <person name="Geml J."/>
            <person name="Haridas S."/>
            <person name="Hughes K."/>
            <person name="Justo A."/>
            <person name="Karasinski D."/>
            <person name="Kautmanova I."/>
            <person name="Kiss B."/>
            <person name="Kocsube S."/>
            <person name="Kotiranta H."/>
            <person name="LaButti K.M."/>
            <person name="Lechner B.E."/>
            <person name="Liimatainen K."/>
            <person name="Lipzen A."/>
            <person name="Lukacs Z."/>
            <person name="Mihaltcheva S."/>
            <person name="Morgado L.N."/>
            <person name="Niskanen T."/>
            <person name="Noordeloos M.E."/>
            <person name="Ohm R.A."/>
            <person name="Ortiz-Santana B."/>
            <person name="Ovrebo C."/>
            <person name="Racz N."/>
            <person name="Riley R."/>
            <person name="Savchenko A."/>
            <person name="Shiryaev A."/>
            <person name="Soop K."/>
            <person name="Spirin V."/>
            <person name="Szebenyi C."/>
            <person name="Tomsovsky M."/>
            <person name="Tulloss R.E."/>
            <person name="Uehling J."/>
            <person name="Grigoriev I.V."/>
            <person name="Vagvolgyi C."/>
            <person name="Papp T."/>
            <person name="Martin F.M."/>
            <person name="Miettinen O."/>
            <person name="Hibbett D.S."/>
            <person name="Nagy L.G."/>
        </authorList>
    </citation>
    <scope>NUCLEOTIDE SEQUENCE [LARGE SCALE GENOMIC DNA]</scope>
    <source>
        <strain evidence="1 2">NL-1719</strain>
    </source>
</reference>
<organism evidence="1 2">
    <name type="scientific">Pluteus cervinus</name>
    <dbReference type="NCBI Taxonomy" id="181527"/>
    <lineage>
        <taxon>Eukaryota</taxon>
        <taxon>Fungi</taxon>
        <taxon>Dikarya</taxon>
        <taxon>Basidiomycota</taxon>
        <taxon>Agaricomycotina</taxon>
        <taxon>Agaricomycetes</taxon>
        <taxon>Agaricomycetidae</taxon>
        <taxon>Agaricales</taxon>
        <taxon>Pluteineae</taxon>
        <taxon>Pluteaceae</taxon>
        <taxon>Pluteus</taxon>
    </lineage>
</organism>
<sequence length="275" mass="30869">MACNECNDKVDVIIQSSDGLLHGAHSRNLELYSGAFPSTSFASPADCEVNILELTETSEVVVLMLKYVHNRQQPNSEEIKFEVMVDLAEAVEEYQIYSAMEVCRLHMKNAAVLHPMDVLAWAARHGYMEIADLAAPGTLGLTLESVWRSLGPAPMASWIFYREPYMQAIREASQRPELPNHRVNNRDVPCDWNSRYQKPTLEILSELMKDPQRIHTVNTWGREKIPPPGCDICTGQSVSPMIDWLNSLANKARTIPAFSIVHRGGPARTQPTPTQ</sequence>
<proteinExistence type="predicted"/>